<accession>A0A6L6PWE9</accession>
<dbReference type="Pfam" id="PF10502">
    <property type="entry name" value="Peptidase_S26"/>
    <property type="match status" value="1"/>
</dbReference>
<dbReference type="PROSITE" id="PS00760">
    <property type="entry name" value="SPASE_I_2"/>
    <property type="match status" value="1"/>
</dbReference>
<dbReference type="PANTHER" id="PTHR43390">
    <property type="entry name" value="SIGNAL PEPTIDASE I"/>
    <property type="match status" value="1"/>
</dbReference>
<reference evidence="9 10" key="1">
    <citation type="submission" date="2019-11" db="EMBL/GenBank/DDBJ databases">
        <title>Type strains purchased from KCTC, JCM and DSMZ.</title>
        <authorList>
            <person name="Lu H."/>
        </authorList>
    </citation>
    <scope>NUCLEOTIDE SEQUENCE [LARGE SCALE GENOMIC DNA]</scope>
    <source>
        <strain evidence="9 10">KCTC 42409</strain>
    </source>
</reference>
<evidence type="ECO:0000313" key="10">
    <source>
        <dbReference type="Proteomes" id="UP000484015"/>
    </source>
</evidence>
<dbReference type="Proteomes" id="UP000484015">
    <property type="component" value="Unassembled WGS sequence"/>
</dbReference>
<dbReference type="AlphaFoldDB" id="A0A6L6PWE9"/>
<dbReference type="GO" id="GO:0006465">
    <property type="term" value="P:signal peptide processing"/>
    <property type="evidence" value="ECO:0007669"/>
    <property type="project" value="InterPro"/>
</dbReference>
<keyword evidence="5 7" id="KW-0378">Hydrolase</keyword>
<keyword evidence="10" id="KW-1185">Reference proteome</keyword>
<feature type="active site" evidence="6">
    <location>
        <position position="35"/>
    </location>
</feature>
<feature type="active site" evidence="6">
    <location>
        <position position="89"/>
    </location>
</feature>
<dbReference type="InterPro" id="IPR019757">
    <property type="entry name" value="Pept_S26A_signal_pept_1_Lys-AS"/>
</dbReference>
<dbReference type="GO" id="GO:0010027">
    <property type="term" value="P:thylakoid membrane organization"/>
    <property type="evidence" value="ECO:0007669"/>
    <property type="project" value="TreeGrafter"/>
</dbReference>
<comment type="subcellular location">
    <subcellularLocation>
        <location evidence="7">Membrane</location>
        <topology evidence="7">Single-pass type II membrane protein</topology>
    </subcellularLocation>
</comment>
<dbReference type="RefSeq" id="WP_155438296.1">
    <property type="nucleotide sequence ID" value="NZ_WNLA01000003.1"/>
</dbReference>
<dbReference type="SUPFAM" id="SSF51306">
    <property type="entry name" value="LexA/Signal peptidase"/>
    <property type="match status" value="1"/>
</dbReference>
<dbReference type="GO" id="GO:0004252">
    <property type="term" value="F:serine-type endopeptidase activity"/>
    <property type="evidence" value="ECO:0007669"/>
    <property type="project" value="InterPro"/>
</dbReference>
<dbReference type="GO" id="GO:0009003">
    <property type="term" value="F:signal peptidase activity"/>
    <property type="evidence" value="ECO:0007669"/>
    <property type="project" value="UniProtKB-EC"/>
</dbReference>
<dbReference type="EMBL" id="WNLA01000003">
    <property type="protein sequence ID" value="MTW01903.1"/>
    <property type="molecule type" value="Genomic_DNA"/>
</dbReference>
<evidence type="ECO:0000259" key="8">
    <source>
        <dbReference type="Pfam" id="PF10502"/>
    </source>
</evidence>
<organism evidence="9 10">
    <name type="scientific">Pseudoduganella ginsengisoli</name>
    <dbReference type="NCBI Taxonomy" id="1462440"/>
    <lineage>
        <taxon>Bacteria</taxon>
        <taxon>Pseudomonadati</taxon>
        <taxon>Pseudomonadota</taxon>
        <taxon>Betaproteobacteria</taxon>
        <taxon>Burkholderiales</taxon>
        <taxon>Oxalobacteraceae</taxon>
        <taxon>Telluria group</taxon>
        <taxon>Pseudoduganella</taxon>
    </lineage>
</organism>
<name>A0A6L6PWE9_9BURK</name>
<evidence type="ECO:0000256" key="5">
    <source>
        <dbReference type="ARBA" id="ARBA00022801"/>
    </source>
</evidence>
<proteinExistence type="inferred from homology"/>
<evidence type="ECO:0000256" key="6">
    <source>
        <dbReference type="PIRSR" id="PIRSR600223-1"/>
    </source>
</evidence>
<dbReference type="InterPro" id="IPR000223">
    <property type="entry name" value="Pept_S26A_signal_pept_1"/>
</dbReference>
<dbReference type="CDD" id="cd06530">
    <property type="entry name" value="S26_SPase_I"/>
    <property type="match status" value="1"/>
</dbReference>
<dbReference type="InterPro" id="IPR019533">
    <property type="entry name" value="Peptidase_S26"/>
</dbReference>
<dbReference type="GO" id="GO:0016020">
    <property type="term" value="C:membrane"/>
    <property type="evidence" value="ECO:0007669"/>
    <property type="project" value="UniProtKB-SubCell"/>
</dbReference>
<dbReference type="NCBIfam" id="TIGR02227">
    <property type="entry name" value="sigpep_I_bact"/>
    <property type="match status" value="1"/>
</dbReference>
<protein>
    <recommendedName>
        <fullName evidence="4 7">Signal peptidase I</fullName>
        <ecNumber evidence="3 7">3.4.21.89</ecNumber>
    </recommendedName>
</protein>
<evidence type="ECO:0000313" key="9">
    <source>
        <dbReference type="EMBL" id="MTW01903.1"/>
    </source>
</evidence>
<keyword evidence="7" id="KW-0645">Protease</keyword>
<evidence type="ECO:0000256" key="1">
    <source>
        <dbReference type="ARBA" id="ARBA00000677"/>
    </source>
</evidence>
<dbReference type="InterPro" id="IPR036286">
    <property type="entry name" value="LexA/Signal_pep-like_sf"/>
</dbReference>
<dbReference type="PRINTS" id="PR00727">
    <property type="entry name" value="LEADERPTASE"/>
</dbReference>
<dbReference type="EC" id="3.4.21.89" evidence="3 7"/>
<gene>
    <name evidence="9" type="primary">lepB</name>
    <name evidence="9" type="ORF">GM668_07350</name>
</gene>
<dbReference type="InterPro" id="IPR019758">
    <property type="entry name" value="Pept_S26A_signal_pept_1_CS"/>
</dbReference>
<dbReference type="PROSITE" id="PS00761">
    <property type="entry name" value="SPASE_I_3"/>
    <property type="match status" value="1"/>
</dbReference>
<comment type="caution">
    <text evidence="9">The sequence shown here is derived from an EMBL/GenBank/DDBJ whole genome shotgun (WGS) entry which is preliminary data.</text>
</comment>
<comment type="similarity">
    <text evidence="2 7">Belongs to the peptidase S26 family.</text>
</comment>
<dbReference type="OrthoDB" id="9815782at2"/>
<feature type="domain" description="Peptidase S26" evidence="8">
    <location>
        <begin position="11"/>
        <end position="200"/>
    </location>
</feature>
<dbReference type="PANTHER" id="PTHR43390:SF1">
    <property type="entry name" value="CHLOROPLAST PROCESSING PEPTIDASE"/>
    <property type="match status" value="1"/>
</dbReference>
<evidence type="ECO:0000256" key="3">
    <source>
        <dbReference type="ARBA" id="ARBA00013208"/>
    </source>
</evidence>
<evidence type="ECO:0000256" key="7">
    <source>
        <dbReference type="RuleBase" id="RU362042"/>
    </source>
</evidence>
<evidence type="ECO:0000256" key="2">
    <source>
        <dbReference type="ARBA" id="ARBA00009370"/>
    </source>
</evidence>
<comment type="catalytic activity">
    <reaction evidence="1 7">
        <text>Cleavage of hydrophobic, N-terminal signal or leader sequences from secreted and periplasmic proteins.</text>
        <dbReference type="EC" id="3.4.21.89"/>
    </reaction>
</comment>
<sequence length="224" mass="24887">MKTWVRDNKGFIAFMLMFGLFRTAVADWNPIPSASMHPNLLEGDVVFVNRLAFDLKVPLTNKVVTHLGEPQRGDVVTFYSPSDGTRLIKRIVAVPGDTVSMENDRLTINGQPASYTLPSGAVETLGNVGKLQAVQITEKAGAAEHRIQLLPEIMSDKRNFAPMTIPPGQYMMLGDNRNNSADSRYIGLVPRELLIGRAERVLVSADIEGNWHPRTDRFLMALNR</sequence>
<evidence type="ECO:0000256" key="4">
    <source>
        <dbReference type="ARBA" id="ARBA00019232"/>
    </source>
</evidence>
<dbReference type="Gene3D" id="2.10.109.10">
    <property type="entry name" value="Umud Fragment, subunit A"/>
    <property type="match status" value="1"/>
</dbReference>